<dbReference type="SMART" id="SM00857">
    <property type="entry name" value="Resolvase"/>
    <property type="match status" value="1"/>
</dbReference>
<dbReference type="EMBL" id="JADOUF010000001">
    <property type="protein sequence ID" value="MBG6137538.1"/>
    <property type="molecule type" value="Genomic_DNA"/>
</dbReference>
<dbReference type="PANTHER" id="PTHR30461:SF23">
    <property type="entry name" value="DNA RECOMBINASE-RELATED"/>
    <property type="match status" value="1"/>
</dbReference>
<feature type="region of interest" description="Disordered" evidence="2">
    <location>
        <begin position="126"/>
        <end position="164"/>
    </location>
</feature>
<dbReference type="Proteomes" id="UP000622552">
    <property type="component" value="Unassembled WGS sequence"/>
</dbReference>
<dbReference type="InterPro" id="IPR050639">
    <property type="entry name" value="SSR_resolvase"/>
</dbReference>
<feature type="coiled-coil region" evidence="1">
    <location>
        <begin position="398"/>
        <end position="453"/>
    </location>
</feature>
<keyword evidence="5" id="KW-1185">Reference proteome</keyword>
<accession>A0A8J7GBQ0</accession>
<evidence type="ECO:0000256" key="1">
    <source>
        <dbReference type="SAM" id="Coils"/>
    </source>
</evidence>
<feature type="region of interest" description="Disordered" evidence="2">
    <location>
        <begin position="528"/>
        <end position="563"/>
    </location>
</feature>
<comment type="caution">
    <text evidence="4">The sequence shown here is derived from an EMBL/GenBank/DDBJ whole genome shotgun (WGS) entry which is preliminary data.</text>
</comment>
<dbReference type="Pfam" id="PF07508">
    <property type="entry name" value="Recombinase"/>
    <property type="match status" value="1"/>
</dbReference>
<dbReference type="AlphaFoldDB" id="A0A8J7GBQ0"/>
<sequence length="563" mass="63132">MRRRSFEDVAPEEVWIYLRLSALRVKSLSIASQDTVSRGALERVGLPLPPAGQVLDDIESASNPHKEREKFESLVVAIREGRCRYIACRDQDRLLRHTTEMDRVLDAAADAGNQLLIIYGMGGQIDTSSPEDRSTARGRAAEARGEMEKKSARQKENNEERAAQGLPHFAGRVFGYRLNDATGSYDQIPREVEALKWAHEYLLAAGTYTGVARKWNADGVLNSKGGLWKREAVRRAVLHPALAGLRPYQQTSILWKTKSKTVPPFELDEKDLVQGNWNPIITVPEWRNLKLNLLSTRSGGGNHIKYLGGGVYFCGRCPEPDGDPHLSKAGRLGTQHTTGTLKKRGRRRQYFCQDTGHMYVYAESIDDYVRQSVKLALTNPTIFRRIFREIDSRAGVNVAELERKLSQLESLLTEVEKSYFGGDMTRTNYLASKSENKSKSDAIEAALKEAERERGERNRLVSMEKIASRFDVAPIETQRYAVKECFGRIVVFPTEGDPSRPPESYVKIYLHGGAEFKPWEYTVAAMEAQTESQGGEPVTWRQVTDPDGRVLGVEEVGPGEEGA</sequence>
<feature type="domain" description="Recombinase" evidence="3">
    <location>
        <begin position="173"/>
        <end position="299"/>
    </location>
</feature>
<dbReference type="InterPro" id="IPR038109">
    <property type="entry name" value="DNA_bind_recomb_sf"/>
</dbReference>
<dbReference type="Gene3D" id="3.90.1750.20">
    <property type="entry name" value="Putative Large Serine Recombinase, Chain B, Domain 2"/>
    <property type="match status" value="1"/>
</dbReference>
<organism evidence="4 5">
    <name type="scientific">Longispora fulva</name>
    <dbReference type="NCBI Taxonomy" id="619741"/>
    <lineage>
        <taxon>Bacteria</taxon>
        <taxon>Bacillati</taxon>
        <taxon>Actinomycetota</taxon>
        <taxon>Actinomycetes</taxon>
        <taxon>Micromonosporales</taxon>
        <taxon>Micromonosporaceae</taxon>
        <taxon>Longispora</taxon>
    </lineage>
</organism>
<dbReference type="GO" id="GO:0000150">
    <property type="term" value="F:DNA strand exchange activity"/>
    <property type="evidence" value="ECO:0007669"/>
    <property type="project" value="InterPro"/>
</dbReference>
<dbReference type="InterPro" id="IPR006119">
    <property type="entry name" value="Resolv_N"/>
</dbReference>
<dbReference type="InterPro" id="IPR036162">
    <property type="entry name" value="Resolvase-like_N_sf"/>
</dbReference>
<dbReference type="Gene3D" id="3.40.50.1390">
    <property type="entry name" value="Resolvase, N-terminal catalytic domain"/>
    <property type="match status" value="1"/>
</dbReference>
<dbReference type="PROSITE" id="PS51737">
    <property type="entry name" value="RECOMBINASE_DNA_BIND"/>
    <property type="match status" value="1"/>
</dbReference>
<dbReference type="GO" id="GO:0003677">
    <property type="term" value="F:DNA binding"/>
    <property type="evidence" value="ECO:0007669"/>
    <property type="project" value="InterPro"/>
</dbReference>
<dbReference type="InterPro" id="IPR011109">
    <property type="entry name" value="DNA_bind_recombinase_dom"/>
</dbReference>
<dbReference type="PANTHER" id="PTHR30461">
    <property type="entry name" value="DNA-INVERTASE FROM LAMBDOID PROPHAGE"/>
    <property type="match status" value="1"/>
</dbReference>
<name>A0A8J7GBQ0_9ACTN</name>
<proteinExistence type="predicted"/>
<dbReference type="SUPFAM" id="SSF53041">
    <property type="entry name" value="Resolvase-like"/>
    <property type="match status" value="1"/>
</dbReference>
<evidence type="ECO:0000313" key="4">
    <source>
        <dbReference type="EMBL" id="MBG6137538.1"/>
    </source>
</evidence>
<reference evidence="4" key="1">
    <citation type="submission" date="2020-11" db="EMBL/GenBank/DDBJ databases">
        <title>Sequencing the genomes of 1000 actinobacteria strains.</title>
        <authorList>
            <person name="Klenk H.-P."/>
        </authorList>
    </citation>
    <scope>NUCLEOTIDE SEQUENCE</scope>
    <source>
        <strain evidence="4">DSM 45356</strain>
    </source>
</reference>
<dbReference type="Pfam" id="PF00239">
    <property type="entry name" value="Resolvase"/>
    <property type="match status" value="1"/>
</dbReference>
<evidence type="ECO:0000256" key="2">
    <source>
        <dbReference type="SAM" id="MobiDB-lite"/>
    </source>
</evidence>
<dbReference type="RefSeq" id="WP_197004391.1">
    <property type="nucleotide sequence ID" value="NZ_BONS01000020.1"/>
</dbReference>
<keyword evidence="1" id="KW-0175">Coiled coil</keyword>
<evidence type="ECO:0000313" key="5">
    <source>
        <dbReference type="Proteomes" id="UP000622552"/>
    </source>
</evidence>
<evidence type="ECO:0000259" key="3">
    <source>
        <dbReference type="PROSITE" id="PS51737"/>
    </source>
</evidence>
<gene>
    <name evidence="4" type="ORF">IW245_003732</name>
</gene>
<feature type="compositionally biased region" description="Basic and acidic residues" evidence="2">
    <location>
        <begin position="130"/>
        <end position="162"/>
    </location>
</feature>
<protein>
    <submittedName>
        <fullName evidence="4">DNA invertase Pin-like site-specific DNA recombinase</fullName>
    </submittedName>
</protein>